<protein>
    <recommendedName>
        <fullName evidence="3">DUF389 domain-containing protein</fullName>
    </recommendedName>
</protein>
<dbReference type="Pfam" id="PF04087">
    <property type="entry name" value="DUF389"/>
    <property type="match status" value="1"/>
</dbReference>
<dbReference type="InterPro" id="IPR005240">
    <property type="entry name" value="DUF389"/>
</dbReference>
<keyword evidence="1" id="KW-0472">Membrane</keyword>
<feature type="transmembrane region" description="Helical" evidence="1">
    <location>
        <begin position="46"/>
        <end position="71"/>
    </location>
</feature>
<accession>X1C0V3</accession>
<feature type="transmembrane region" description="Helical" evidence="1">
    <location>
        <begin position="21"/>
        <end position="40"/>
    </location>
</feature>
<dbReference type="PANTHER" id="PTHR20992:SF9">
    <property type="entry name" value="AT15442P-RELATED"/>
    <property type="match status" value="1"/>
</dbReference>
<keyword evidence="1" id="KW-1133">Transmembrane helix</keyword>
<evidence type="ECO:0000313" key="2">
    <source>
        <dbReference type="EMBL" id="GAG77991.1"/>
    </source>
</evidence>
<evidence type="ECO:0008006" key="3">
    <source>
        <dbReference type="Google" id="ProtNLM"/>
    </source>
</evidence>
<reference evidence="2" key="1">
    <citation type="journal article" date="2014" name="Front. Microbiol.">
        <title>High frequency of phylogenetically diverse reductive dehalogenase-homologous genes in deep subseafloor sedimentary metagenomes.</title>
        <authorList>
            <person name="Kawai M."/>
            <person name="Futagami T."/>
            <person name="Toyoda A."/>
            <person name="Takaki Y."/>
            <person name="Nishi S."/>
            <person name="Hori S."/>
            <person name="Arai W."/>
            <person name="Tsubouchi T."/>
            <person name="Morono Y."/>
            <person name="Uchiyama I."/>
            <person name="Ito T."/>
            <person name="Fujiyama A."/>
            <person name="Inagaki F."/>
            <person name="Takami H."/>
        </authorList>
    </citation>
    <scope>NUCLEOTIDE SEQUENCE</scope>
    <source>
        <strain evidence="2">Expedition CK06-06</strain>
    </source>
</reference>
<feature type="transmembrane region" description="Helical" evidence="1">
    <location>
        <begin position="78"/>
        <end position="98"/>
    </location>
</feature>
<dbReference type="EMBL" id="BART01009561">
    <property type="protein sequence ID" value="GAG77991.1"/>
    <property type="molecule type" value="Genomic_DNA"/>
</dbReference>
<organism evidence="2">
    <name type="scientific">marine sediment metagenome</name>
    <dbReference type="NCBI Taxonomy" id="412755"/>
    <lineage>
        <taxon>unclassified sequences</taxon>
        <taxon>metagenomes</taxon>
        <taxon>ecological metagenomes</taxon>
    </lineage>
</organism>
<name>X1C0V3_9ZZZZ</name>
<sequence length="114" mass="11996">MESEDRIDFLDKVAHRASPSFDFFLFSLLAGAVIAGGFLLDSQPLLVLGAILSPLMAPVIGIALGTVVGSVRFFFRSAIGLLVGSLLVFLVGVLAGYASSPWSPLEFSQAHLTA</sequence>
<keyword evidence="1" id="KW-0812">Transmembrane</keyword>
<evidence type="ECO:0000256" key="1">
    <source>
        <dbReference type="SAM" id="Phobius"/>
    </source>
</evidence>
<proteinExistence type="predicted"/>
<comment type="caution">
    <text evidence="2">The sequence shown here is derived from an EMBL/GenBank/DDBJ whole genome shotgun (WGS) entry which is preliminary data.</text>
</comment>
<dbReference type="AlphaFoldDB" id="X1C0V3"/>
<feature type="non-terminal residue" evidence="2">
    <location>
        <position position="114"/>
    </location>
</feature>
<dbReference type="PANTHER" id="PTHR20992">
    <property type="entry name" value="AT15442P-RELATED"/>
    <property type="match status" value="1"/>
</dbReference>
<gene>
    <name evidence="2" type="ORF">S01H4_21148</name>
</gene>